<feature type="region of interest" description="Disordered" evidence="10">
    <location>
        <begin position="443"/>
        <end position="478"/>
    </location>
</feature>
<dbReference type="NCBIfam" id="NF010588">
    <property type="entry name" value="PRK13981.1"/>
    <property type="match status" value="1"/>
</dbReference>
<organism evidence="12 13">
    <name type="scientific">Hyphococcus aureus</name>
    <dbReference type="NCBI Taxonomy" id="2666033"/>
    <lineage>
        <taxon>Bacteria</taxon>
        <taxon>Pseudomonadati</taxon>
        <taxon>Pseudomonadota</taxon>
        <taxon>Alphaproteobacteria</taxon>
        <taxon>Parvularculales</taxon>
        <taxon>Parvularculaceae</taxon>
        <taxon>Hyphococcus</taxon>
    </lineage>
</organism>
<feature type="compositionally biased region" description="Basic and acidic residues" evidence="10">
    <location>
        <begin position="443"/>
        <end position="459"/>
    </location>
</feature>
<comment type="function">
    <text evidence="7">Catalyzes the ATP-dependent amidation of deamido-NAD to form NAD. Uses L-glutamine as a nitrogen source.</text>
</comment>
<proteinExistence type="inferred from homology"/>
<evidence type="ECO:0000256" key="10">
    <source>
        <dbReference type="SAM" id="MobiDB-lite"/>
    </source>
</evidence>
<gene>
    <name evidence="7" type="primary">nadE</name>
    <name evidence="12" type="ORF">ACFMB1_10945</name>
</gene>
<feature type="domain" description="CN hydrolase" evidence="11">
    <location>
        <begin position="5"/>
        <end position="251"/>
    </location>
</feature>
<protein>
    <recommendedName>
        <fullName evidence="7 8">Glutamine-dependent NAD(+) synthetase</fullName>
        <ecNumber evidence="7 8">6.3.5.1</ecNumber>
    </recommendedName>
    <alternativeName>
        <fullName evidence="7 8">NAD(+) synthase [glutamine-hydrolyzing]</fullName>
    </alternativeName>
</protein>
<comment type="similarity">
    <text evidence="9">Belongs to the NAD synthetase family.</text>
</comment>
<reference evidence="12 13" key="1">
    <citation type="submission" date="2024-09" db="EMBL/GenBank/DDBJ databases">
        <authorList>
            <person name="Zhang Z.-H."/>
        </authorList>
    </citation>
    <scope>NUCLEOTIDE SEQUENCE [LARGE SCALE GENOMIC DNA]</scope>
    <source>
        <strain evidence="12 13">HHTR114</strain>
    </source>
</reference>
<dbReference type="SUPFAM" id="SSF52402">
    <property type="entry name" value="Adenine nucleotide alpha hydrolases-like"/>
    <property type="match status" value="1"/>
</dbReference>
<dbReference type="GO" id="GO:0003952">
    <property type="term" value="F:NAD+ synthase (glutamine-hydrolyzing) activity"/>
    <property type="evidence" value="ECO:0007669"/>
    <property type="project" value="UniProtKB-EC"/>
</dbReference>
<dbReference type="InterPro" id="IPR003010">
    <property type="entry name" value="C-N_Hydrolase"/>
</dbReference>
<feature type="binding site" evidence="7">
    <location>
        <position position="177"/>
    </location>
    <ligand>
        <name>L-glutamine</name>
        <dbReference type="ChEBI" id="CHEBI:58359"/>
    </ligand>
</feature>
<comment type="similarity">
    <text evidence="2 7 8">In the C-terminal section; belongs to the NAD synthetase family.</text>
</comment>
<evidence type="ECO:0000256" key="5">
    <source>
        <dbReference type="ARBA" id="ARBA00022840"/>
    </source>
</evidence>
<dbReference type="InterPro" id="IPR003694">
    <property type="entry name" value="NAD_synthase"/>
</dbReference>
<evidence type="ECO:0000259" key="11">
    <source>
        <dbReference type="PROSITE" id="PS50263"/>
    </source>
</evidence>
<feature type="binding site" evidence="7">
    <location>
        <position position="523"/>
    </location>
    <ligand>
        <name>deamido-NAD(+)</name>
        <dbReference type="ChEBI" id="CHEBI:58437"/>
        <note>ligand shared between two neighboring subunits</note>
    </ligand>
</feature>
<dbReference type="SUPFAM" id="SSF56317">
    <property type="entry name" value="Carbon-nitrogen hydrolase"/>
    <property type="match status" value="1"/>
</dbReference>
<evidence type="ECO:0000256" key="2">
    <source>
        <dbReference type="ARBA" id="ARBA00007145"/>
    </source>
</evidence>
<dbReference type="Proteomes" id="UP001596116">
    <property type="component" value="Unassembled WGS sequence"/>
</dbReference>
<dbReference type="RefSeq" id="WP_379882708.1">
    <property type="nucleotide sequence ID" value="NZ_JBHPON010000002.1"/>
</dbReference>
<evidence type="ECO:0000256" key="6">
    <source>
        <dbReference type="ARBA" id="ARBA00023027"/>
    </source>
</evidence>
<keyword evidence="13" id="KW-1185">Reference proteome</keyword>
<evidence type="ECO:0000256" key="8">
    <source>
        <dbReference type="PIRNR" id="PIRNR006630"/>
    </source>
</evidence>
<accession>A0ABW1KX20</accession>
<feature type="binding site" evidence="7">
    <location>
        <position position="375"/>
    </location>
    <ligand>
        <name>deamido-NAD(+)</name>
        <dbReference type="ChEBI" id="CHEBI:58437"/>
        <note>ligand shared between two neighboring subunits</note>
    </ligand>
</feature>
<dbReference type="InterPro" id="IPR036526">
    <property type="entry name" value="C-N_Hydrolase_sf"/>
</dbReference>
<comment type="caution">
    <text evidence="12">The sequence shown here is derived from an EMBL/GenBank/DDBJ whole genome shotgun (WGS) entry which is preliminary data.</text>
</comment>
<dbReference type="InterPro" id="IPR014729">
    <property type="entry name" value="Rossmann-like_a/b/a_fold"/>
</dbReference>
<dbReference type="InterPro" id="IPR022310">
    <property type="entry name" value="NAD/GMP_synthase"/>
</dbReference>
<dbReference type="CDD" id="cd00553">
    <property type="entry name" value="NAD_synthase"/>
    <property type="match status" value="1"/>
</dbReference>
<feature type="compositionally biased region" description="Basic and acidic residues" evidence="10">
    <location>
        <begin position="466"/>
        <end position="475"/>
    </location>
</feature>
<feature type="active site" description="For glutaminase activity" evidence="7">
    <location>
        <position position="114"/>
    </location>
</feature>
<dbReference type="Gene3D" id="3.40.50.620">
    <property type="entry name" value="HUPs"/>
    <property type="match status" value="1"/>
</dbReference>
<keyword evidence="4 7" id="KW-0547">Nucleotide-binding</keyword>
<evidence type="ECO:0000313" key="13">
    <source>
        <dbReference type="Proteomes" id="UP001596116"/>
    </source>
</evidence>
<comment type="pathway">
    <text evidence="1 7 8">Cofactor biosynthesis; NAD(+) biosynthesis; NAD(+) from deamido-NAD(+) (L-Gln route): step 1/1.</text>
</comment>
<feature type="active site" description="Nucleophile; for glutaminase activity" evidence="7">
    <location>
        <position position="151"/>
    </location>
</feature>
<dbReference type="EC" id="6.3.5.1" evidence="7 8"/>
<feature type="binding site" evidence="7">
    <location>
        <position position="404"/>
    </location>
    <ligand>
        <name>deamido-NAD(+)</name>
        <dbReference type="ChEBI" id="CHEBI:58437"/>
        <note>ligand shared between two neighboring subunits</note>
    </ligand>
</feature>
<name>A0ABW1KX20_9PROT</name>
<comment type="catalytic activity">
    <reaction evidence="7 8">
        <text>deamido-NAD(+) + L-glutamine + ATP + H2O = L-glutamate + AMP + diphosphate + NAD(+) + H(+)</text>
        <dbReference type="Rhea" id="RHEA:24384"/>
        <dbReference type="ChEBI" id="CHEBI:15377"/>
        <dbReference type="ChEBI" id="CHEBI:15378"/>
        <dbReference type="ChEBI" id="CHEBI:29985"/>
        <dbReference type="ChEBI" id="CHEBI:30616"/>
        <dbReference type="ChEBI" id="CHEBI:33019"/>
        <dbReference type="ChEBI" id="CHEBI:57540"/>
        <dbReference type="ChEBI" id="CHEBI:58359"/>
        <dbReference type="ChEBI" id="CHEBI:58437"/>
        <dbReference type="ChEBI" id="CHEBI:456215"/>
        <dbReference type="EC" id="6.3.5.1"/>
    </reaction>
</comment>
<dbReference type="Gene3D" id="3.60.110.10">
    <property type="entry name" value="Carbon-nitrogen hydrolase"/>
    <property type="match status" value="1"/>
</dbReference>
<comment type="caution">
    <text evidence="7">Lacks conserved residue(s) required for the propagation of feature annotation.</text>
</comment>
<dbReference type="EMBL" id="JBHPON010000002">
    <property type="protein sequence ID" value="MFC6036064.1"/>
    <property type="molecule type" value="Genomic_DNA"/>
</dbReference>
<evidence type="ECO:0000313" key="12">
    <source>
        <dbReference type="EMBL" id="MFC6036064.1"/>
    </source>
</evidence>
<dbReference type="NCBIfam" id="TIGR00552">
    <property type="entry name" value="nadE"/>
    <property type="match status" value="1"/>
</dbReference>
<feature type="active site" description="Proton acceptor; for glutaminase activity" evidence="7">
    <location>
        <position position="45"/>
    </location>
</feature>
<feature type="binding site" evidence="7">
    <location>
        <begin position="292"/>
        <end position="299"/>
    </location>
    <ligand>
        <name>ATP</name>
        <dbReference type="ChEBI" id="CHEBI:30616"/>
    </ligand>
</feature>
<dbReference type="PANTHER" id="PTHR23090">
    <property type="entry name" value="NH 3 /GLUTAMINE-DEPENDENT NAD + SYNTHETASE"/>
    <property type="match status" value="1"/>
</dbReference>
<dbReference type="PIRSF" id="PIRSF006630">
    <property type="entry name" value="NADS_GAT"/>
    <property type="match status" value="1"/>
</dbReference>
<evidence type="ECO:0000256" key="7">
    <source>
        <dbReference type="HAMAP-Rule" id="MF_02090"/>
    </source>
</evidence>
<feature type="binding site" evidence="7">
    <location>
        <position position="399"/>
    </location>
    <ligand>
        <name>ATP</name>
        <dbReference type="ChEBI" id="CHEBI:30616"/>
    </ligand>
</feature>
<keyword evidence="5 7" id="KW-0067">ATP-binding</keyword>
<feature type="binding site" evidence="7">
    <location>
        <position position="120"/>
    </location>
    <ligand>
        <name>L-glutamine</name>
        <dbReference type="ChEBI" id="CHEBI:58359"/>
    </ligand>
</feature>
<evidence type="ECO:0000256" key="9">
    <source>
        <dbReference type="RuleBase" id="RU003811"/>
    </source>
</evidence>
<dbReference type="HAMAP" id="MF_02090">
    <property type="entry name" value="NadE_glutamine_dep"/>
    <property type="match status" value="1"/>
</dbReference>
<dbReference type="Pfam" id="PF02540">
    <property type="entry name" value="NAD_synthase"/>
    <property type="match status" value="1"/>
</dbReference>
<dbReference type="CDD" id="cd07570">
    <property type="entry name" value="GAT_Gln-NAD-synth"/>
    <property type="match status" value="1"/>
</dbReference>
<sequence length="553" mass="60463">MTDTLSIALCQIAPQVGDIDGNIARILKARAEAAANGADLAVFCELVVSGYPPEDLVQKPSYQRHCMEAVEQLAAATGDGGPAMIVGSPWKEGDALYNSVFLLADGEIAARRDKVRLPNYGVFDEPRRFTPGAGYPDPTEFKGVKLGLMICEDMWLLGAAEHLAGKGAALFIVPHGSPFRKTALEERTMAARARVASTDRPLIFLNQLAGQDEVLFEGASFVMDSAGVVQYRAPQFEESVAITRWKKDVAGWACVEGPEAKWVGAEEMIYRAVTMAVHDYVTKNRFKGVVIGLSGGIDSALTAAIAVDALGADAVHCVMMPSRYTSTESLEDAQACAKALGVTYRSIGIEPGVEAFDKMLAPAFDNLAKDVTEENIQSRLRGVLLMALSNKFGDMVLTTGNKSEMSVGYATLYGDMNGGFNPLKDLYKLEVFALSRWRNAHHTPELKGPEGEVIPERIITKPPSAELREDQKDEDSLPPYDVLDPILEMLVEKEMAVKDIVAAGYEEKTVRRIEHLLYVAEYKRRQAPPGPKVASVNFGRDRRYPITNGWRDR</sequence>
<dbReference type="PROSITE" id="PS50263">
    <property type="entry name" value="CN_HYDROLASE"/>
    <property type="match status" value="1"/>
</dbReference>
<dbReference type="PANTHER" id="PTHR23090:SF9">
    <property type="entry name" value="GLUTAMINE-DEPENDENT NAD(+) SYNTHETASE"/>
    <property type="match status" value="1"/>
</dbReference>
<evidence type="ECO:0000256" key="4">
    <source>
        <dbReference type="ARBA" id="ARBA00022741"/>
    </source>
</evidence>
<dbReference type="InterPro" id="IPR014445">
    <property type="entry name" value="Gln-dep_NAD_synthase"/>
</dbReference>
<keyword evidence="3 7" id="KW-0436">Ligase</keyword>
<evidence type="ECO:0000256" key="3">
    <source>
        <dbReference type="ARBA" id="ARBA00022598"/>
    </source>
</evidence>
<evidence type="ECO:0000256" key="1">
    <source>
        <dbReference type="ARBA" id="ARBA00005188"/>
    </source>
</evidence>
<dbReference type="Pfam" id="PF00795">
    <property type="entry name" value="CN_hydrolase"/>
    <property type="match status" value="1"/>
</dbReference>
<keyword evidence="6 7" id="KW-0520">NAD</keyword>